<dbReference type="EC" id="1.5.1.2" evidence="2 3"/>
<accession>A0ABV6NBU0</accession>
<dbReference type="NCBIfam" id="TIGR00112">
    <property type="entry name" value="proC"/>
    <property type="match status" value="1"/>
</dbReference>
<dbReference type="SUPFAM" id="SSF48179">
    <property type="entry name" value="6-phosphogluconate dehydrogenase C-terminal domain-like"/>
    <property type="match status" value="1"/>
</dbReference>
<reference evidence="6 7" key="1">
    <citation type="submission" date="2024-09" db="EMBL/GenBank/DDBJ databases">
        <authorList>
            <person name="Sun Q."/>
            <person name="Mori K."/>
        </authorList>
    </citation>
    <scope>NUCLEOTIDE SEQUENCE [LARGE SCALE GENOMIC DNA]</scope>
    <source>
        <strain evidence="6 7">NCAIM B.02301</strain>
    </source>
</reference>
<comment type="subcellular location">
    <subcellularLocation>
        <location evidence="2">Cytoplasm</location>
    </subcellularLocation>
</comment>
<dbReference type="HAMAP" id="MF_01925">
    <property type="entry name" value="P5C_reductase"/>
    <property type="match status" value="1"/>
</dbReference>
<dbReference type="SUPFAM" id="SSF51735">
    <property type="entry name" value="NAD(P)-binding Rossmann-fold domains"/>
    <property type="match status" value="1"/>
</dbReference>
<evidence type="ECO:0000259" key="4">
    <source>
        <dbReference type="Pfam" id="PF03807"/>
    </source>
</evidence>
<comment type="catalytic activity">
    <reaction evidence="2">
        <text>L-proline + NADP(+) = (S)-1-pyrroline-5-carboxylate + NADPH + 2 H(+)</text>
        <dbReference type="Rhea" id="RHEA:14109"/>
        <dbReference type="ChEBI" id="CHEBI:15378"/>
        <dbReference type="ChEBI" id="CHEBI:17388"/>
        <dbReference type="ChEBI" id="CHEBI:57783"/>
        <dbReference type="ChEBI" id="CHEBI:58349"/>
        <dbReference type="ChEBI" id="CHEBI:60039"/>
        <dbReference type="EC" id="1.5.1.2"/>
    </reaction>
</comment>
<dbReference type="PANTHER" id="PTHR11645:SF49">
    <property type="entry name" value="PYRROLINE-5-CARBOXYLATE REDUCTASE 1"/>
    <property type="match status" value="1"/>
</dbReference>
<evidence type="ECO:0000259" key="5">
    <source>
        <dbReference type="Pfam" id="PF14748"/>
    </source>
</evidence>
<evidence type="ECO:0000256" key="3">
    <source>
        <dbReference type="NCBIfam" id="TIGR00112"/>
    </source>
</evidence>
<comment type="catalytic activity">
    <reaction evidence="2">
        <text>L-proline + NAD(+) = (S)-1-pyrroline-5-carboxylate + NADH + 2 H(+)</text>
        <dbReference type="Rhea" id="RHEA:14105"/>
        <dbReference type="ChEBI" id="CHEBI:15378"/>
        <dbReference type="ChEBI" id="CHEBI:17388"/>
        <dbReference type="ChEBI" id="CHEBI:57540"/>
        <dbReference type="ChEBI" id="CHEBI:57945"/>
        <dbReference type="ChEBI" id="CHEBI:60039"/>
        <dbReference type="EC" id="1.5.1.2"/>
    </reaction>
</comment>
<comment type="function">
    <text evidence="2">Catalyzes the reduction of 1-pyrroline-5-carboxylate (PCA) to L-proline.</text>
</comment>
<dbReference type="Pfam" id="PF14748">
    <property type="entry name" value="P5CR_dimer"/>
    <property type="match status" value="1"/>
</dbReference>
<sequence>MLKNKTITFLGAGAMAEAIIAGLVRLQVVQPNQIIATNLSDQEKLNYLEIEYGIRTNSDRLEAVKEGDIVILAMKPKAVKEAIEDVRETTNPSQLFVSVLAGIPTGYIEDLLGHQAGVIRTMPNTSAKVGASATAIAKGTFATDQHMHEVDKLFSAVGTVTVVREEKLDAATGLAGSGPAYFYYLIEAMEIAAEKAGLSQEEASTLITQTVVGVGKRLQSTTKTSKELYEEVMSPNGTTEAGMKVLQERNSQEALTDAITNAIARSKELGAVFSNTKK</sequence>
<dbReference type="Proteomes" id="UP001589833">
    <property type="component" value="Unassembled WGS sequence"/>
</dbReference>
<gene>
    <name evidence="2 6" type="primary">proC</name>
    <name evidence="6" type="ORF">ACFFH4_03830</name>
</gene>
<keyword evidence="2" id="KW-0963">Cytoplasm</keyword>
<evidence type="ECO:0000313" key="7">
    <source>
        <dbReference type="Proteomes" id="UP001589833"/>
    </source>
</evidence>
<dbReference type="Gene3D" id="1.10.3730.10">
    <property type="entry name" value="ProC C-terminal domain-like"/>
    <property type="match status" value="1"/>
</dbReference>
<dbReference type="PANTHER" id="PTHR11645">
    <property type="entry name" value="PYRROLINE-5-CARBOXYLATE REDUCTASE"/>
    <property type="match status" value="1"/>
</dbReference>
<keyword evidence="2" id="KW-0641">Proline biosynthesis</keyword>
<dbReference type="Pfam" id="PF03807">
    <property type="entry name" value="F420_oxidored"/>
    <property type="match status" value="1"/>
</dbReference>
<keyword evidence="2" id="KW-0028">Amino-acid biosynthesis</keyword>
<keyword evidence="2 6" id="KW-0560">Oxidoreductase</keyword>
<feature type="domain" description="Pyrroline-5-carboxylate reductase catalytic N-terminal" evidence="4">
    <location>
        <begin position="6"/>
        <end position="102"/>
    </location>
</feature>
<dbReference type="InterPro" id="IPR008927">
    <property type="entry name" value="6-PGluconate_DH-like_C_sf"/>
</dbReference>
<feature type="domain" description="Pyrroline-5-carboxylate reductase dimerisation" evidence="5">
    <location>
        <begin position="165"/>
        <end position="269"/>
    </location>
</feature>
<dbReference type="InterPro" id="IPR029036">
    <property type="entry name" value="P5CR_dimer"/>
</dbReference>
<dbReference type="Gene3D" id="3.40.50.720">
    <property type="entry name" value="NAD(P)-binding Rossmann-like Domain"/>
    <property type="match status" value="1"/>
</dbReference>
<comment type="pathway">
    <text evidence="2">Amino-acid biosynthesis; L-proline biosynthesis; L-proline from L-glutamate 5-semialdehyde: step 1/1.</text>
</comment>
<evidence type="ECO:0000256" key="2">
    <source>
        <dbReference type="HAMAP-Rule" id="MF_01925"/>
    </source>
</evidence>
<proteinExistence type="inferred from homology"/>
<dbReference type="InterPro" id="IPR028939">
    <property type="entry name" value="P5C_Rdtase_cat_N"/>
</dbReference>
<dbReference type="RefSeq" id="WP_273841131.1">
    <property type="nucleotide sequence ID" value="NZ_JAQQWT010000003.1"/>
</dbReference>
<dbReference type="PIRSF" id="PIRSF000193">
    <property type="entry name" value="Pyrrol-5-carb_rd"/>
    <property type="match status" value="1"/>
</dbReference>
<name>A0ABV6NBU0_9BACI</name>
<evidence type="ECO:0000313" key="6">
    <source>
        <dbReference type="EMBL" id="MFC0558176.1"/>
    </source>
</evidence>
<dbReference type="GO" id="GO:0004735">
    <property type="term" value="F:pyrroline-5-carboxylate reductase activity"/>
    <property type="evidence" value="ECO:0007669"/>
    <property type="project" value="UniProtKB-EC"/>
</dbReference>
<dbReference type="InterPro" id="IPR036291">
    <property type="entry name" value="NAD(P)-bd_dom_sf"/>
</dbReference>
<dbReference type="EMBL" id="JBHLTR010000004">
    <property type="protein sequence ID" value="MFC0558176.1"/>
    <property type="molecule type" value="Genomic_DNA"/>
</dbReference>
<protein>
    <recommendedName>
        <fullName evidence="2 3">Pyrroline-5-carboxylate reductase</fullName>
        <shortName evidence="2">P5C reductase</shortName>
        <shortName evidence="2">P5CR</shortName>
        <ecNumber evidence="2 3">1.5.1.2</ecNumber>
    </recommendedName>
    <alternativeName>
        <fullName evidence="2">PCA reductase</fullName>
    </alternativeName>
</protein>
<keyword evidence="2" id="KW-0521">NADP</keyword>
<dbReference type="InterPro" id="IPR000304">
    <property type="entry name" value="Pyrroline-COOH_reductase"/>
</dbReference>
<organism evidence="6 7">
    <name type="scientific">Halalkalibacter alkalisediminis</name>
    <dbReference type="NCBI Taxonomy" id="935616"/>
    <lineage>
        <taxon>Bacteria</taxon>
        <taxon>Bacillati</taxon>
        <taxon>Bacillota</taxon>
        <taxon>Bacilli</taxon>
        <taxon>Bacillales</taxon>
        <taxon>Bacillaceae</taxon>
        <taxon>Halalkalibacter</taxon>
    </lineage>
</organism>
<comment type="caution">
    <text evidence="6">The sequence shown here is derived from an EMBL/GenBank/DDBJ whole genome shotgun (WGS) entry which is preliminary data.</text>
</comment>
<comment type="similarity">
    <text evidence="1 2">Belongs to the pyrroline-5-carboxylate reductase family.</text>
</comment>
<evidence type="ECO:0000256" key="1">
    <source>
        <dbReference type="ARBA" id="ARBA00005525"/>
    </source>
</evidence>
<keyword evidence="7" id="KW-1185">Reference proteome</keyword>